<feature type="region of interest" description="Disordered" evidence="6">
    <location>
        <begin position="139"/>
        <end position="158"/>
    </location>
</feature>
<dbReference type="RefSeq" id="WP_069313635.1">
    <property type="nucleotide sequence ID" value="NZ_MDTU01000001.1"/>
</dbReference>
<dbReference type="Pfam" id="PF03743">
    <property type="entry name" value="TrbI"/>
    <property type="match status" value="1"/>
</dbReference>
<evidence type="ECO:0000256" key="4">
    <source>
        <dbReference type="ARBA" id="ARBA00022989"/>
    </source>
</evidence>
<reference evidence="8 9" key="1">
    <citation type="submission" date="2016-08" db="EMBL/GenBank/DDBJ databases">
        <title>Draft genome sequence of Candidatus Piscirickettsia litoralis, from seawater.</title>
        <authorList>
            <person name="Wan X."/>
            <person name="Lee A.J."/>
            <person name="Hou S."/>
            <person name="Donachie S.P."/>
        </authorList>
    </citation>
    <scope>NUCLEOTIDE SEQUENCE [LARGE SCALE GENOMIC DNA]</scope>
    <source>
        <strain evidence="8 9">Y2</strain>
    </source>
</reference>
<sequence>MKLKTIKRAKSFLSAHPRLRVLIIFIVIMSIIVILVNNLAQPKAITSLGGSYVSSPDEHMGEGATKYTNKVYDQMSQTNQAEEVKQAETQGKTLVAESTQNIHPQAYKMNQQDRQIEEITGSHIFKKILHREAVQKQYQPVERATQKQNNTAQEKQQRTQEYFAAVSEKTAQMDSQIKRMSGRWGHVAVQQGMVAKVAAASGSANAGQLQGDHGNVIEKAGSILFAVLDTQLNSDQPGTPVMATIVQGKFKKAKLLGSFKRENDKLVIIFDRMSLPALDHTISIKAYAINATTAQNALASDVDNHYLLRYGGLFASAFLQGFGEYFSQSASGGVCGSSSTCIVTGDQSNNEANRTTRKAIYSGFGQVGSILADKASREFDRPPTVTLNQGVGMGILFMSDVKV</sequence>
<keyword evidence="4 7" id="KW-1133">Transmembrane helix</keyword>
<evidence type="ECO:0000256" key="6">
    <source>
        <dbReference type="SAM" id="MobiDB-lite"/>
    </source>
</evidence>
<organism evidence="8 9">
    <name type="scientific">Piscirickettsia litoralis</name>
    <dbReference type="NCBI Taxonomy" id="1891921"/>
    <lineage>
        <taxon>Bacteria</taxon>
        <taxon>Pseudomonadati</taxon>
        <taxon>Pseudomonadota</taxon>
        <taxon>Gammaproteobacteria</taxon>
        <taxon>Thiotrichales</taxon>
        <taxon>Piscirickettsiaceae</taxon>
        <taxon>Piscirickettsia</taxon>
    </lineage>
</organism>
<dbReference type="InterPro" id="IPR005498">
    <property type="entry name" value="T4SS_VirB10/TraB/TrbI"/>
</dbReference>
<accession>A0ABX3A5D6</accession>
<dbReference type="EMBL" id="MDTU01000001">
    <property type="protein sequence ID" value="ODN43839.1"/>
    <property type="molecule type" value="Genomic_DNA"/>
</dbReference>
<evidence type="ECO:0000256" key="7">
    <source>
        <dbReference type="SAM" id="Phobius"/>
    </source>
</evidence>
<gene>
    <name evidence="8" type="ORF">BGC07_14240</name>
</gene>
<keyword evidence="5 7" id="KW-0472">Membrane</keyword>
<comment type="subcellular location">
    <subcellularLocation>
        <location evidence="1">Membrane</location>
        <topology evidence="1">Single-pass membrane protein</topology>
    </subcellularLocation>
</comment>
<dbReference type="Gene3D" id="2.40.128.260">
    <property type="entry name" value="Type IV secretion system, VirB10/TraB/TrbI"/>
    <property type="match status" value="1"/>
</dbReference>
<protein>
    <submittedName>
        <fullName evidence="8">Conjugal transfer protein TrbI</fullName>
    </submittedName>
</protein>
<dbReference type="CDD" id="cd16431">
    <property type="entry name" value="IcmE"/>
    <property type="match status" value="1"/>
</dbReference>
<evidence type="ECO:0000256" key="1">
    <source>
        <dbReference type="ARBA" id="ARBA00004167"/>
    </source>
</evidence>
<comment type="caution">
    <text evidence="8">The sequence shown here is derived from an EMBL/GenBank/DDBJ whole genome shotgun (WGS) entry which is preliminary data.</text>
</comment>
<dbReference type="Proteomes" id="UP000094329">
    <property type="component" value="Unassembled WGS sequence"/>
</dbReference>
<feature type="transmembrane region" description="Helical" evidence="7">
    <location>
        <begin position="21"/>
        <end position="40"/>
    </location>
</feature>
<evidence type="ECO:0000256" key="2">
    <source>
        <dbReference type="ARBA" id="ARBA00010265"/>
    </source>
</evidence>
<dbReference type="InterPro" id="IPR049855">
    <property type="entry name" value="DotG/IcmE-like_C"/>
</dbReference>
<comment type="similarity">
    <text evidence="2">Belongs to the TrbI/VirB10 family.</text>
</comment>
<proteinExistence type="inferred from homology"/>
<keyword evidence="3 7" id="KW-0812">Transmembrane</keyword>
<evidence type="ECO:0000313" key="9">
    <source>
        <dbReference type="Proteomes" id="UP000094329"/>
    </source>
</evidence>
<evidence type="ECO:0000313" key="8">
    <source>
        <dbReference type="EMBL" id="ODN43839.1"/>
    </source>
</evidence>
<name>A0ABX3A5D6_9GAMM</name>
<evidence type="ECO:0000256" key="5">
    <source>
        <dbReference type="ARBA" id="ARBA00023136"/>
    </source>
</evidence>
<dbReference type="InterPro" id="IPR042217">
    <property type="entry name" value="T4SS_VirB10/TrbI"/>
</dbReference>
<evidence type="ECO:0000256" key="3">
    <source>
        <dbReference type="ARBA" id="ARBA00022692"/>
    </source>
</evidence>
<keyword evidence="9" id="KW-1185">Reference proteome</keyword>